<feature type="non-terminal residue" evidence="1">
    <location>
        <position position="1"/>
    </location>
</feature>
<reference evidence="1 2" key="1">
    <citation type="journal article" date="2021" name="Nat. Plants">
        <title>The Taxus genome provides insights into paclitaxel biosynthesis.</title>
        <authorList>
            <person name="Xiong X."/>
            <person name="Gou J."/>
            <person name="Liao Q."/>
            <person name="Li Y."/>
            <person name="Zhou Q."/>
            <person name="Bi G."/>
            <person name="Li C."/>
            <person name="Du R."/>
            <person name="Wang X."/>
            <person name="Sun T."/>
            <person name="Guo L."/>
            <person name="Liang H."/>
            <person name="Lu P."/>
            <person name="Wu Y."/>
            <person name="Zhang Z."/>
            <person name="Ro D.K."/>
            <person name="Shang Y."/>
            <person name="Huang S."/>
            <person name="Yan J."/>
        </authorList>
    </citation>
    <scope>NUCLEOTIDE SEQUENCE [LARGE SCALE GENOMIC DNA]</scope>
    <source>
        <strain evidence="1">Ta-2019</strain>
    </source>
</reference>
<organism evidence="1 2">
    <name type="scientific">Taxus chinensis</name>
    <name type="common">Chinese yew</name>
    <name type="synonym">Taxus wallichiana var. chinensis</name>
    <dbReference type="NCBI Taxonomy" id="29808"/>
    <lineage>
        <taxon>Eukaryota</taxon>
        <taxon>Viridiplantae</taxon>
        <taxon>Streptophyta</taxon>
        <taxon>Embryophyta</taxon>
        <taxon>Tracheophyta</taxon>
        <taxon>Spermatophyta</taxon>
        <taxon>Pinopsida</taxon>
        <taxon>Pinidae</taxon>
        <taxon>Conifers II</taxon>
        <taxon>Cupressales</taxon>
        <taxon>Taxaceae</taxon>
        <taxon>Taxus</taxon>
    </lineage>
</organism>
<proteinExistence type="predicted"/>
<protein>
    <submittedName>
        <fullName evidence="1">Uncharacterized protein</fullName>
    </submittedName>
</protein>
<accession>A0AA38LCY9</accession>
<gene>
    <name evidence="1" type="ORF">KI387_018844</name>
</gene>
<dbReference type="EMBL" id="JAHRHJ020000004">
    <property type="protein sequence ID" value="KAH9317075.1"/>
    <property type="molecule type" value="Genomic_DNA"/>
</dbReference>
<keyword evidence="2" id="KW-1185">Reference proteome</keyword>
<feature type="non-terminal residue" evidence="1">
    <location>
        <position position="82"/>
    </location>
</feature>
<dbReference type="AlphaFoldDB" id="A0AA38LCY9"/>
<evidence type="ECO:0000313" key="2">
    <source>
        <dbReference type="Proteomes" id="UP000824469"/>
    </source>
</evidence>
<name>A0AA38LCY9_TAXCH</name>
<dbReference type="Proteomes" id="UP000824469">
    <property type="component" value="Unassembled WGS sequence"/>
</dbReference>
<sequence>VEILVWQTMTEIPRGGDLEQHCQVEILRWKTMLFTPRGGEIRLNYQAWRFDHGNPSRDFCMGHVNKTPRSLEWSESLGESHG</sequence>
<comment type="caution">
    <text evidence="1">The sequence shown here is derived from an EMBL/GenBank/DDBJ whole genome shotgun (WGS) entry which is preliminary data.</text>
</comment>
<evidence type="ECO:0000313" key="1">
    <source>
        <dbReference type="EMBL" id="KAH9317075.1"/>
    </source>
</evidence>